<name>D7CNZ7_SYNLT</name>
<dbReference type="EMBL" id="CP002048">
    <property type="protein sequence ID" value="ADI02432.1"/>
    <property type="molecule type" value="Genomic_DNA"/>
</dbReference>
<dbReference type="eggNOG" id="COG4584">
    <property type="taxonomic scope" value="Bacteria"/>
</dbReference>
<accession>D7CNZ7</accession>
<proteinExistence type="predicted"/>
<sequence>MKGWAMYQEIQQLRELGLNKSQAVRKLGIDRRTVSKYWEVTPDEFAQLRQKAKRREKGLDRYERRIVGWLMEYPDMSACRLAQY</sequence>
<protein>
    <submittedName>
        <fullName evidence="2">Integrase catalytic subunit</fullName>
    </submittedName>
</protein>
<evidence type="ECO:0000313" key="3">
    <source>
        <dbReference type="Proteomes" id="UP000000378"/>
    </source>
</evidence>
<dbReference type="HOGENOM" id="CLU_2526348_0_0_9"/>
<dbReference type="PROSITE" id="PS50531">
    <property type="entry name" value="HTH_IS21"/>
    <property type="match status" value="1"/>
</dbReference>
<evidence type="ECO:0000259" key="1">
    <source>
        <dbReference type="PROSITE" id="PS50531"/>
    </source>
</evidence>
<reference evidence="3" key="1">
    <citation type="journal article" date="2010" name="Stand. Genomic Sci.">
        <title>Complete genome sequence of Syntrophothermus lipocalidus type strain (TGB-C1T).</title>
        <authorList>
            <consortium name="US DOE Joint Genome Institute (JGI-PGF)"/>
            <person name="Djao O."/>
            <person name="Zhang X."/>
            <person name="Lucas S."/>
            <person name="Lapidus A."/>
            <person name="Glavina Del Rio T."/>
            <person name="Nolan M."/>
            <person name="Tice H."/>
            <person name="Cheng J."/>
            <person name="Han C."/>
            <person name="Tapia R."/>
            <person name="Goodwin L."/>
            <person name="Pitluck S."/>
            <person name="Liolios K."/>
            <person name="Ivanova N."/>
            <person name="Mavromatis K."/>
            <person name="Mikhailova N."/>
            <person name="Ovchinnikova G."/>
            <person name="Pati A."/>
            <person name="Brambilla E."/>
            <person name="Chen A."/>
            <person name="Palaniappan K."/>
            <person name="Land M."/>
            <person name="Hauser L."/>
            <person name="Chang Y."/>
            <person name="Jeffries C."/>
            <person name="Rohde M."/>
            <person name="Sikorski J."/>
            <person name="Spring S."/>
            <person name="Goker M."/>
            <person name="Detter J."/>
            <person name="Woyke T."/>
            <person name="Bristow J."/>
            <person name="Eisen J."/>
            <person name="Markowitz V."/>
            <person name="Hugenholtz P."/>
            <person name="Kyrpides N."/>
            <person name="Klenk H."/>
        </authorList>
    </citation>
    <scope>NUCLEOTIDE SEQUENCE [LARGE SCALE GENOMIC DNA]</scope>
    <source>
        <strain evidence="3">DSM 12680 / TGB-C1</strain>
    </source>
</reference>
<organism evidence="2 3">
    <name type="scientific">Syntrophothermus lipocalidus (strain DSM 12680 / TGB-C1)</name>
    <dbReference type="NCBI Taxonomy" id="643648"/>
    <lineage>
        <taxon>Bacteria</taxon>
        <taxon>Bacillati</taxon>
        <taxon>Bacillota</taxon>
        <taxon>Clostridia</taxon>
        <taxon>Eubacteriales</taxon>
        <taxon>Syntrophomonadaceae</taxon>
        <taxon>Syntrophothermus</taxon>
    </lineage>
</organism>
<reference evidence="2 3" key="2">
    <citation type="journal article" date="2010" name="Stand. Genomic Sci.">
        <title>Complete genome sequence of Syntrophothermus lipocalidus type strain (TGB-C1).</title>
        <authorList>
            <person name="Djao O.D."/>
            <person name="Zhang X."/>
            <person name="Lucas S."/>
            <person name="Lapidus A."/>
            <person name="Del Rio T.G."/>
            <person name="Nolan M."/>
            <person name="Tice H."/>
            <person name="Cheng J.F."/>
            <person name="Han C."/>
            <person name="Tapia R."/>
            <person name="Goodwin L."/>
            <person name="Pitluck S."/>
            <person name="Liolios K."/>
            <person name="Ivanova N."/>
            <person name="Mavromatis K."/>
            <person name="Mikhailova N."/>
            <person name="Ovchinnikova G."/>
            <person name="Pati A."/>
            <person name="Brambilla E."/>
            <person name="Chen A."/>
            <person name="Palaniappan K."/>
            <person name="Land M."/>
            <person name="Hauser L."/>
            <person name="Chang Y.J."/>
            <person name="Jeffries C.D."/>
            <person name="Rohde M."/>
            <person name="Sikorski J."/>
            <person name="Spring S."/>
            <person name="Goker M."/>
            <person name="Detter J.C."/>
            <person name="Woyke T."/>
            <person name="Bristow J."/>
            <person name="Eisen J.A."/>
            <person name="Markowitz V."/>
            <person name="Hugenholtz P."/>
            <person name="Kyrpides N.C."/>
            <person name="Klenk H.P."/>
        </authorList>
    </citation>
    <scope>NUCLEOTIDE SEQUENCE [LARGE SCALE GENOMIC DNA]</scope>
    <source>
        <strain evidence="3">DSM 12680 / TGB-C1</strain>
    </source>
</reference>
<dbReference type="RefSeq" id="WP_013175834.1">
    <property type="nucleotide sequence ID" value="NC_014220.1"/>
</dbReference>
<dbReference type="InterPro" id="IPR017894">
    <property type="entry name" value="HTH_IS21_transposase_type"/>
</dbReference>
<gene>
    <name evidence="2" type="ordered locus">Slip_1673</name>
</gene>
<dbReference type="AlphaFoldDB" id="D7CNZ7"/>
<keyword evidence="3" id="KW-1185">Reference proteome</keyword>
<dbReference type="OrthoDB" id="3193769at2"/>
<dbReference type="KEGG" id="slp:Slip_1673"/>
<dbReference type="Proteomes" id="UP000000378">
    <property type="component" value="Chromosome"/>
</dbReference>
<evidence type="ECO:0000313" key="2">
    <source>
        <dbReference type="EMBL" id="ADI02432.1"/>
    </source>
</evidence>
<feature type="domain" description="HTH IS21-type" evidence="1">
    <location>
        <begin position="5"/>
        <end position="70"/>
    </location>
</feature>